<dbReference type="KEGG" id="dpx:DAPPUDRAFT_105294"/>
<keyword evidence="3" id="KW-1185">Reference proteome</keyword>
<proteinExistence type="predicted"/>
<feature type="compositionally biased region" description="Low complexity" evidence="1">
    <location>
        <begin position="1"/>
        <end position="14"/>
    </location>
</feature>
<feature type="compositionally biased region" description="Acidic residues" evidence="1">
    <location>
        <begin position="32"/>
        <end position="44"/>
    </location>
</feature>
<dbReference type="HOGENOM" id="CLU_2252728_0_0_1"/>
<reference evidence="2 3" key="1">
    <citation type="journal article" date="2011" name="Science">
        <title>The ecoresponsive genome of Daphnia pulex.</title>
        <authorList>
            <person name="Colbourne J.K."/>
            <person name="Pfrender M.E."/>
            <person name="Gilbert D."/>
            <person name="Thomas W.K."/>
            <person name="Tucker A."/>
            <person name="Oakley T.H."/>
            <person name="Tokishita S."/>
            <person name="Aerts A."/>
            <person name="Arnold G.J."/>
            <person name="Basu M.K."/>
            <person name="Bauer D.J."/>
            <person name="Caceres C.E."/>
            <person name="Carmel L."/>
            <person name="Casola C."/>
            <person name="Choi J.H."/>
            <person name="Detter J.C."/>
            <person name="Dong Q."/>
            <person name="Dusheyko S."/>
            <person name="Eads B.D."/>
            <person name="Frohlich T."/>
            <person name="Geiler-Samerotte K.A."/>
            <person name="Gerlach D."/>
            <person name="Hatcher P."/>
            <person name="Jogdeo S."/>
            <person name="Krijgsveld J."/>
            <person name="Kriventseva E.V."/>
            <person name="Kultz D."/>
            <person name="Laforsch C."/>
            <person name="Lindquist E."/>
            <person name="Lopez J."/>
            <person name="Manak J.R."/>
            <person name="Muller J."/>
            <person name="Pangilinan J."/>
            <person name="Patwardhan R.P."/>
            <person name="Pitluck S."/>
            <person name="Pritham E.J."/>
            <person name="Rechtsteiner A."/>
            <person name="Rho M."/>
            <person name="Rogozin I.B."/>
            <person name="Sakarya O."/>
            <person name="Salamov A."/>
            <person name="Schaack S."/>
            <person name="Shapiro H."/>
            <person name="Shiga Y."/>
            <person name="Skalitzky C."/>
            <person name="Smith Z."/>
            <person name="Souvorov A."/>
            <person name="Sung W."/>
            <person name="Tang Z."/>
            <person name="Tsuchiya D."/>
            <person name="Tu H."/>
            <person name="Vos H."/>
            <person name="Wang M."/>
            <person name="Wolf Y.I."/>
            <person name="Yamagata H."/>
            <person name="Yamada T."/>
            <person name="Ye Y."/>
            <person name="Shaw J.R."/>
            <person name="Andrews J."/>
            <person name="Crease T.J."/>
            <person name="Tang H."/>
            <person name="Lucas S.M."/>
            <person name="Robertson H.M."/>
            <person name="Bork P."/>
            <person name="Koonin E.V."/>
            <person name="Zdobnov E.M."/>
            <person name="Grigoriev I.V."/>
            <person name="Lynch M."/>
            <person name="Boore J.L."/>
        </authorList>
    </citation>
    <scope>NUCLEOTIDE SEQUENCE [LARGE SCALE GENOMIC DNA]</scope>
</reference>
<dbReference type="Proteomes" id="UP000000305">
    <property type="component" value="Unassembled WGS sequence"/>
</dbReference>
<dbReference type="AlphaFoldDB" id="E9GQ17"/>
<name>E9GQ17_DAPPU</name>
<evidence type="ECO:0000256" key="1">
    <source>
        <dbReference type="SAM" id="MobiDB-lite"/>
    </source>
</evidence>
<sequence>MGLLTSTRSSTPSPTFEPIPPVCTRNTPNDEQSQDSDIEMDESREEGKVIPSVPESRPTQLPLSSSTVRPGHTSTLFECGDFAMPMIISPIDSMAVLAGALPYQ</sequence>
<organism evidence="2 3">
    <name type="scientific">Daphnia pulex</name>
    <name type="common">Water flea</name>
    <dbReference type="NCBI Taxonomy" id="6669"/>
    <lineage>
        <taxon>Eukaryota</taxon>
        <taxon>Metazoa</taxon>
        <taxon>Ecdysozoa</taxon>
        <taxon>Arthropoda</taxon>
        <taxon>Crustacea</taxon>
        <taxon>Branchiopoda</taxon>
        <taxon>Diplostraca</taxon>
        <taxon>Cladocera</taxon>
        <taxon>Anomopoda</taxon>
        <taxon>Daphniidae</taxon>
        <taxon>Daphnia</taxon>
    </lineage>
</organism>
<dbReference type="EMBL" id="GL732557">
    <property type="protein sequence ID" value="EFX78493.1"/>
    <property type="molecule type" value="Genomic_DNA"/>
</dbReference>
<protein>
    <submittedName>
        <fullName evidence="2">Uncharacterized protein</fullName>
    </submittedName>
</protein>
<evidence type="ECO:0000313" key="3">
    <source>
        <dbReference type="Proteomes" id="UP000000305"/>
    </source>
</evidence>
<feature type="compositionally biased region" description="Polar residues" evidence="1">
    <location>
        <begin position="57"/>
        <end position="71"/>
    </location>
</feature>
<dbReference type="InParanoid" id="E9GQ17"/>
<feature type="region of interest" description="Disordered" evidence="1">
    <location>
        <begin position="1"/>
        <end position="71"/>
    </location>
</feature>
<evidence type="ECO:0000313" key="2">
    <source>
        <dbReference type="EMBL" id="EFX78493.1"/>
    </source>
</evidence>
<gene>
    <name evidence="2" type="ORF">DAPPUDRAFT_105294</name>
</gene>
<accession>E9GQ17</accession>